<gene>
    <name evidence="1" type="ORF">MRB53_028367</name>
</gene>
<sequence>MPCPAASDAGTADVASACDTVVTAMPEVAVMLGVTAEPYTEEPEHMVVVAEEVAEEEEKEQEQEEVPTVR</sequence>
<organism evidence="1 2">
    <name type="scientific">Persea americana</name>
    <name type="common">Avocado</name>
    <dbReference type="NCBI Taxonomy" id="3435"/>
    <lineage>
        <taxon>Eukaryota</taxon>
        <taxon>Viridiplantae</taxon>
        <taxon>Streptophyta</taxon>
        <taxon>Embryophyta</taxon>
        <taxon>Tracheophyta</taxon>
        <taxon>Spermatophyta</taxon>
        <taxon>Magnoliopsida</taxon>
        <taxon>Magnoliidae</taxon>
        <taxon>Laurales</taxon>
        <taxon>Lauraceae</taxon>
        <taxon>Persea</taxon>
    </lineage>
</organism>
<comment type="caution">
    <text evidence="1">The sequence shown here is derived from an EMBL/GenBank/DDBJ whole genome shotgun (WGS) entry which is preliminary data.</text>
</comment>
<evidence type="ECO:0000313" key="2">
    <source>
        <dbReference type="Proteomes" id="UP001234297"/>
    </source>
</evidence>
<dbReference type="Proteomes" id="UP001234297">
    <property type="component" value="Chromosome 9"/>
</dbReference>
<name>A0ACC2KFI4_PERAE</name>
<dbReference type="EMBL" id="CM056817">
    <property type="protein sequence ID" value="KAJ8619838.1"/>
    <property type="molecule type" value="Genomic_DNA"/>
</dbReference>
<reference evidence="1 2" key="1">
    <citation type="journal article" date="2022" name="Hortic Res">
        <title>A haplotype resolved chromosomal level avocado genome allows analysis of novel avocado genes.</title>
        <authorList>
            <person name="Nath O."/>
            <person name="Fletcher S.J."/>
            <person name="Hayward A."/>
            <person name="Shaw L.M."/>
            <person name="Masouleh A.K."/>
            <person name="Furtado A."/>
            <person name="Henry R.J."/>
            <person name="Mitter N."/>
        </authorList>
    </citation>
    <scope>NUCLEOTIDE SEQUENCE [LARGE SCALE GENOMIC DNA]</scope>
    <source>
        <strain evidence="2">cv. Hass</strain>
    </source>
</reference>
<evidence type="ECO:0000313" key="1">
    <source>
        <dbReference type="EMBL" id="KAJ8619838.1"/>
    </source>
</evidence>
<protein>
    <submittedName>
        <fullName evidence="1">Uncharacterized protein</fullName>
    </submittedName>
</protein>
<keyword evidence="2" id="KW-1185">Reference proteome</keyword>
<proteinExistence type="predicted"/>
<accession>A0ACC2KFI4</accession>